<evidence type="ECO:0000313" key="3">
    <source>
        <dbReference type="Proteomes" id="UP001221413"/>
    </source>
</evidence>
<gene>
    <name evidence="2" type="ORF">Dda_7694</name>
</gene>
<feature type="compositionally biased region" description="Basic and acidic residues" evidence="1">
    <location>
        <begin position="16"/>
        <end position="43"/>
    </location>
</feature>
<reference evidence="2" key="1">
    <citation type="submission" date="2023-01" db="EMBL/GenBank/DDBJ databases">
        <title>The chitinases involved in constricting ring structure development in the nematode-trapping fungus Drechslerella dactyloides.</title>
        <authorList>
            <person name="Wang R."/>
            <person name="Zhang L."/>
            <person name="Tang P."/>
            <person name="Li S."/>
            <person name="Liang L."/>
        </authorList>
    </citation>
    <scope>NUCLEOTIDE SEQUENCE</scope>
    <source>
        <strain evidence="2">YMF1.00031</strain>
    </source>
</reference>
<dbReference type="EMBL" id="JAQGDS010000010">
    <property type="protein sequence ID" value="KAJ6257904.1"/>
    <property type="molecule type" value="Genomic_DNA"/>
</dbReference>
<comment type="caution">
    <text evidence="2">The sequence shown here is derived from an EMBL/GenBank/DDBJ whole genome shotgun (WGS) entry which is preliminary data.</text>
</comment>
<keyword evidence="3" id="KW-1185">Reference proteome</keyword>
<sequence>MMTAVCRFARWKARNNEREAEAGEVKERDARELDATSVPEREQMAAGNGDEYAYGKGDAGRVAGQSGVS</sequence>
<name>A0AAD6NGZ7_DREDA</name>
<proteinExistence type="predicted"/>
<protein>
    <submittedName>
        <fullName evidence="2">Uncharacterized protein</fullName>
    </submittedName>
</protein>
<dbReference type="Proteomes" id="UP001221413">
    <property type="component" value="Unassembled WGS sequence"/>
</dbReference>
<feature type="region of interest" description="Disordered" evidence="1">
    <location>
        <begin position="16"/>
        <end position="69"/>
    </location>
</feature>
<evidence type="ECO:0000313" key="2">
    <source>
        <dbReference type="EMBL" id="KAJ6257904.1"/>
    </source>
</evidence>
<organism evidence="2 3">
    <name type="scientific">Drechslerella dactyloides</name>
    <name type="common">Nematode-trapping fungus</name>
    <name type="synonym">Arthrobotrys dactyloides</name>
    <dbReference type="NCBI Taxonomy" id="74499"/>
    <lineage>
        <taxon>Eukaryota</taxon>
        <taxon>Fungi</taxon>
        <taxon>Dikarya</taxon>
        <taxon>Ascomycota</taxon>
        <taxon>Pezizomycotina</taxon>
        <taxon>Orbiliomycetes</taxon>
        <taxon>Orbiliales</taxon>
        <taxon>Orbiliaceae</taxon>
        <taxon>Drechslerella</taxon>
    </lineage>
</organism>
<evidence type="ECO:0000256" key="1">
    <source>
        <dbReference type="SAM" id="MobiDB-lite"/>
    </source>
</evidence>
<accession>A0AAD6NGZ7</accession>
<dbReference type="AlphaFoldDB" id="A0AAD6NGZ7"/>